<comment type="catalytic activity">
    <reaction evidence="10 11">
        <text>GTP + 4 H2O = 2,5-diamino-6-hydroxy-4-(5-phosphoribosylamino)-pyrimidine + formate + 2 phosphate + 3 H(+)</text>
        <dbReference type="Rhea" id="RHEA:23704"/>
        <dbReference type="ChEBI" id="CHEBI:15377"/>
        <dbReference type="ChEBI" id="CHEBI:15378"/>
        <dbReference type="ChEBI" id="CHEBI:15740"/>
        <dbReference type="ChEBI" id="CHEBI:37565"/>
        <dbReference type="ChEBI" id="CHEBI:43474"/>
        <dbReference type="ChEBI" id="CHEBI:58614"/>
        <dbReference type="EC" id="3.5.4.25"/>
    </reaction>
</comment>
<comment type="function">
    <text evidence="9 11">Catalyzes the conversion of GTP to 2,5-diamino-6-ribosylamino-4(3H)-pyrimidinone 5'-phosphate (DARP), formate and pyrophosphate.</text>
</comment>
<dbReference type="EC" id="3.5.4.25" evidence="11"/>
<keyword evidence="14" id="KW-1185">Reference proteome</keyword>
<evidence type="ECO:0000256" key="2">
    <source>
        <dbReference type="ARBA" id="ARBA00005520"/>
    </source>
</evidence>
<dbReference type="PANTHER" id="PTHR21327">
    <property type="entry name" value="GTP CYCLOHYDROLASE II-RELATED"/>
    <property type="match status" value="1"/>
</dbReference>
<dbReference type="UniPathway" id="UPA00275">
    <property type="reaction ID" value="UER00400"/>
</dbReference>
<protein>
    <recommendedName>
        <fullName evidence="11">GTP cyclohydrolase-2</fullName>
        <ecNumber evidence="11">3.5.4.25</ecNumber>
    </recommendedName>
    <alternativeName>
        <fullName evidence="11">GTP cyclohydrolase II</fullName>
    </alternativeName>
</protein>
<evidence type="ECO:0000256" key="3">
    <source>
        <dbReference type="ARBA" id="ARBA00022619"/>
    </source>
</evidence>
<name>A0A1N7PAS0_9RHOB</name>
<feature type="binding site" evidence="11">
    <location>
        <position position="341"/>
    </location>
    <ligand>
        <name>GTP</name>
        <dbReference type="ChEBI" id="CHEBI:37565"/>
    </ligand>
</feature>
<dbReference type="GO" id="GO:0005829">
    <property type="term" value="C:cytosol"/>
    <property type="evidence" value="ECO:0007669"/>
    <property type="project" value="TreeGrafter"/>
</dbReference>
<evidence type="ECO:0000256" key="8">
    <source>
        <dbReference type="ARBA" id="ARBA00023134"/>
    </source>
</evidence>
<evidence type="ECO:0000256" key="11">
    <source>
        <dbReference type="HAMAP-Rule" id="MF_00179"/>
    </source>
</evidence>
<dbReference type="InterPro" id="IPR036144">
    <property type="entry name" value="RibA-like_sf"/>
</dbReference>
<comment type="pathway">
    <text evidence="1 11">Cofactor biosynthesis; riboflavin biosynthesis; 5-amino-6-(D-ribitylamino)uracil from GTP: step 1/4.</text>
</comment>
<accession>A0A1N7PAS0</accession>
<keyword evidence="5 11" id="KW-0547">Nucleotide-binding</keyword>
<evidence type="ECO:0000313" key="13">
    <source>
        <dbReference type="EMBL" id="SIT07648.1"/>
    </source>
</evidence>
<dbReference type="RefSeq" id="WP_407690141.1">
    <property type="nucleotide sequence ID" value="NZ_FTOQ01000014.1"/>
</dbReference>
<evidence type="ECO:0000256" key="4">
    <source>
        <dbReference type="ARBA" id="ARBA00022723"/>
    </source>
</evidence>
<keyword evidence="6 11" id="KW-0378">Hydrolase</keyword>
<feature type="binding site" evidence="11">
    <location>
        <position position="336"/>
    </location>
    <ligand>
        <name>GTP</name>
        <dbReference type="ChEBI" id="CHEBI:37565"/>
    </ligand>
</feature>
<feature type="binding site" evidence="11">
    <location>
        <position position="254"/>
    </location>
    <ligand>
        <name>Zn(2+)</name>
        <dbReference type="ChEBI" id="CHEBI:29105"/>
        <note>catalytic</note>
    </ligand>
</feature>
<dbReference type="EMBL" id="FTOQ01000014">
    <property type="protein sequence ID" value="SIT07648.1"/>
    <property type="molecule type" value="Genomic_DNA"/>
</dbReference>
<dbReference type="AlphaFoldDB" id="A0A1N7PAS0"/>
<evidence type="ECO:0000256" key="7">
    <source>
        <dbReference type="ARBA" id="ARBA00022833"/>
    </source>
</evidence>
<feature type="binding site" evidence="11">
    <location>
        <position position="252"/>
    </location>
    <ligand>
        <name>Zn(2+)</name>
        <dbReference type="ChEBI" id="CHEBI:29105"/>
        <note>catalytic</note>
    </ligand>
</feature>
<organism evidence="13 14">
    <name type="scientific">Roseivivax lentus</name>
    <dbReference type="NCBI Taxonomy" id="633194"/>
    <lineage>
        <taxon>Bacteria</taxon>
        <taxon>Pseudomonadati</taxon>
        <taxon>Pseudomonadota</taxon>
        <taxon>Alphaproteobacteria</taxon>
        <taxon>Rhodobacterales</taxon>
        <taxon>Roseobacteraceae</taxon>
        <taxon>Roseivivax</taxon>
    </lineage>
</organism>
<evidence type="ECO:0000256" key="1">
    <source>
        <dbReference type="ARBA" id="ARBA00004853"/>
    </source>
</evidence>
<dbReference type="GO" id="GO:0005525">
    <property type="term" value="F:GTP binding"/>
    <property type="evidence" value="ECO:0007669"/>
    <property type="project" value="UniProtKB-KW"/>
</dbReference>
<keyword evidence="3 11" id="KW-0686">Riboflavin biosynthesis</keyword>
<dbReference type="NCBIfam" id="NF001591">
    <property type="entry name" value="PRK00393.1"/>
    <property type="match status" value="1"/>
</dbReference>
<comment type="cofactor">
    <cofactor evidence="11">
        <name>Zn(2+)</name>
        <dbReference type="ChEBI" id="CHEBI:29105"/>
    </cofactor>
    <text evidence="11">Binds 1 zinc ion per subunit.</text>
</comment>
<feature type="active site" description="Nucleophile" evidence="11">
    <location>
        <position position="315"/>
    </location>
</feature>
<dbReference type="GO" id="GO:0009231">
    <property type="term" value="P:riboflavin biosynthetic process"/>
    <property type="evidence" value="ECO:0007669"/>
    <property type="project" value="UniProtKB-UniRule"/>
</dbReference>
<dbReference type="Proteomes" id="UP000186684">
    <property type="component" value="Unassembled WGS sequence"/>
</dbReference>
<dbReference type="InterPro" id="IPR032677">
    <property type="entry name" value="GTP_cyclohydro_II"/>
</dbReference>
<gene>
    <name evidence="11" type="primary">ribA</name>
    <name evidence="13" type="ORF">SAMN05421759_11425</name>
</gene>
<dbReference type="FunFam" id="3.40.50.10990:FF:000001">
    <property type="entry name" value="Riboflavin biosynthesis protein RibBA"/>
    <property type="match status" value="1"/>
</dbReference>
<dbReference type="InterPro" id="IPR000926">
    <property type="entry name" value="RibA"/>
</dbReference>
<evidence type="ECO:0000259" key="12">
    <source>
        <dbReference type="Pfam" id="PF00925"/>
    </source>
</evidence>
<keyword evidence="8 11" id="KW-0342">GTP-binding</keyword>
<dbReference type="Gene3D" id="3.40.50.10990">
    <property type="entry name" value="GTP cyclohydrolase II"/>
    <property type="match status" value="1"/>
</dbReference>
<reference evidence="14" key="1">
    <citation type="submission" date="2017-01" db="EMBL/GenBank/DDBJ databases">
        <authorList>
            <person name="Varghese N."/>
            <person name="Submissions S."/>
        </authorList>
    </citation>
    <scope>NUCLEOTIDE SEQUENCE [LARGE SCALE GENOMIC DNA]</scope>
    <source>
        <strain evidence="14">DSM 29430</strain>
    </source>
</reference>
<dbReference type="PANTHER" id="PTHR21327:SF18">
    <property type="entry name" value="3,4-DIHYDROXY-2-BUTANONE 4-PHOSPHATE SYNTHASE"/>
    <property type="match status" value="1"/>
</dbReference>
<sequence length="382" mass="40349">MQLFRPTDLHDDATREALAPRAAEYLLRIKGDLRLGLPVALKDAGTVALVAWVETLTDARLAALSALGHPQLVVTAHRAAALGLPETGAGETVTLDVPQAAGLAWLTAIAGQAAVTAEEPAVPAPQTVPVTAAGSVLHRAAIALAKAEQMLPAALVVPLGEDAELVRRLDLTVMSAADVIAALERDQPQHPISSARLPMDVSEAGHVHVFRSGNGGEEHYAIEIGAPDLTGPVTVRLHSSCFTGDVLGSRKCDCGAQLRGAMSAMAETGGGVLLYLNQEGRGIGLANKMRAYTLQDAGLDTVEANQWLGFEDDERDFRIGANMLHRLGIAQVRLMTNNPAKIAILAAQGIEVIERVPLHQGRTGWNDRYIATKIAKSGHLPR</sequence>
<comment type="similarity">
    <text evidence="2">In the N-terminal section; belongs to the DHBP synthase family.</text>
</comment>
<evidence type="ECO:0000256" key="6">
    <source>
        <dbReference type="ARBA" id="ARBA00022801"/>
    </source>
</evidence>
<evidence type="ECO:0000256" key="10">
    <source>
        <dbReference type="ARBA" id="ARBA00049295"/>
    </source>
</evidence>
<feature type="binding site" evidence="11">
    <location>
        <begin position="279"/>
        <end position="281"/>
    </location>
    <ligand>
        <name>GTP</name>
        <dbReference type="ChEBI" id="CHEBI:37565"/>
    </ligand>
</feature>
<evidence type="ECO:0000256" key="5">
    <source>
        <dbReference type="ARBA" id="ARBA00022741"/>
    </source>
</evidence>
<evidence type="ECO:0000256" key="9">
    <source>
        <dbReference type="ARBA" id="ARBA00043932"/>
    </source>
</evidence>
<dbReference type="GO" id="GO:0003935">
    <property type="term" value="F:GTP cyclohydrolase II activity"/>
    <property type="evidence" value="ECO:0007669"/>
    <property type="project" value="UniProtKB-UniRule"/>
</dbReference>
<feature type="binding site" evidence="11">
    <location>
        <begin position="236"/>
        <end position="240"/>
    </location>
    <ligand>
        <name>GTP</name>
        <dbReference type="ChEBI" id="CHEBI:37565"/>
    </ligand>
</feature>
<dbReference type="HAMAP" id="MF_00179">
    <property type="entry name" value="RibA"/>
    <property type="match status" value="1"/>
</dbReference>
<proteinExistence type="inferred from homology"/>
<keyword evidence="7 11" id="KW-0862">Zinc</keyword>
<feature type="binding site" evidence="11">
    <location>
        <position position="241"/>
    </location>
    <ligand>
        <name>Zn(2+)</name>
        <dbReference type="ChEBI" id="CHEBI:29105"/>
        <note>catalytic</note>
    </ligand>
</feature>
<evidence type="ECO:0000313" key="14">
    <source>
        <dbReference type="Proteomes" id="UP000186684"/>
    </source>
</evidence>
<dbReference type="GO" id="GO:0008686">
    <property type="term" value="F:3,4-dihydroxy-2-butanone-4-phosphate synthase activity"/>
    <property type="evidence" value="ECO:0007669"/>
    <property type="project" value="TreeGrafter"/>
</dbReference>
<dbReference type="SUPFAM" id="SSF142695">
    <property type="entry name" value="RibA-like"/>
    <property type="match status" value="1"/>
</dbReference>
<dbReference type="Pfam" id="PF00925">
    <property type="entry name" value="GTP_cyclohydro2"/>
    <property type="match status" value="1"/>
</dbReference>
<keyword evidence="4 11" id="KW-0479">Metal-binding</keyword>
<dbReference type="GO" id="GO:0008270">
    <property type="term" value="F:zinc ion binding"/>
    <property type="evidence" value="ECO:0007669"/>
    <property type="project" value="UniProtKB-UniRule"/>
</dbReference>
<feature type="binding site" evidence="11">
    <location>
        <position position="257"/>
    </location>
    <ligand>
        <name>GTP</name>
        <dbReference type="ChEBI" id="CHEBI:37565"/>
    </ligand>
</feature>
<feature type="active site" description="Proton acceptor" evidence="11">
    <location>
        <position position="313"/>
    </location>
</feature>
<feature type="domain" description="GTP cyclohydrolase II" evidence="12">
    <location>
        <begin position="194"/>
        <end position="357"/>
    </location>
</feature>
<dbReference type="STRING" id="633194.SAMN05421759_11425"/>
<dbReference type="CDD" id="cd00641">
    <property type="entry name" value="GTP_cyclohydro2"/>
    <property type="match status" value="1"/>
</dbReference>
<feature type="binding site" evidence="11">
    <location>
        <position position="301"/>
    </location>
    <ligand>
        <name>GTP</name>
        <dbReference type="ChEBI" id="CHEBI:37565"/>
    </ligand>
</feature>
<comment type="similarity">
    <text evidence="11">Belongs to the GTP cyclohydrolase II family.</text>
</comment>